<protein>
    <recommendedName>
        <fullName evidence="5">DNA 3'-5' helicase</fullName>
        <ecNumber evidence="5">5.6.2.4</ecNumber>
    </recommendedName>
</protein>
<evidence type="ECO:0000256" key="1">
    <source>
        <dbReference type="ARBA" id="ARBA00005446"/>
    </source>
</evidence>
<dbReference type="GO" id="GO:0005524">
    <property type="term" value="F:ATP binding"/>
    <property type="evidence" value="ECO:0007669"/>
    <property type="project" value="InterPro"/>
</dbReference>
<keyword evidence="3" id="KW-0413">Isomerase</keyword>
<dbReference type="GO" id="GO:0005694">
    <property type="term" value="C:chromosome"/>
    <property type="evidence" value="ECO:0007669"/>
    <property type="project" value="TreeGrafter"/>
</dbReference>
<dbReference type="PANTHER" id="PTHR13710:SF105">
    <property type="entry name" value="ATP-DEPENDENT DNA HELICASE Q1"/>
    <property type="match status" value="1"/>
</dbReference>
<evidence type="ECO:0000256" key="5">
    <source>
        <dbReference type="ARBA" id="ARBA00034808"/>
    </source>
</evidence>
<sequence length="156" mass="17367">MLLSVLNTKFNLPSFRKNQDHVIKATLKGYDVFLIMRTGGGKSLCTYQLPSLLEYNPPLHPPQGMSVKKGVSVVIVPLISLMEDQVKAYNGKFGPNRAVAFKGAGKKSDDRGDGGNWALVRGGEANVLLCTPEKMLKSPSFQREIKRLHEEDRIRR</sequence>
<evidence type="ECO:0000256" key="2">
    <source>
        <dbReference type="ARBA" id="ARBA00023125"/>
    </source>
</evidence>
<dbReference type="Pfam" id="PF00270">
    <property type="entry name" value="DEAD"/>
    <property type="match status" value="1"/>
</dbReference>
<dbReference type="GO" id="GO:0043138">
    <property type="term" value="F:3'-5' DNA helicase activity"/>
    <property type="evidence" value="ECO:0007669"/>
    <property type="project" value="UniProtKB-EC"/>
</dbReference>
<evidence type="ECO:0000313" key="7">
    <source>
        <dbReference type="EMBL" id="GMH70285.1"/>
    </source>
</evidence>
<dbReference type="Proteomes" id="UP001165082">
    <property type="component" value="Unassembled WGS sequence"/>
</dbReference>
<dbReference type="PANTHER" id="PTHR13710">
    <property type="entry name" value="DNA HELICASE RECQ FAMILY MEMBER"/>
    <property type="match status" value="1"/>
</dbReference>
<dbReference type="GO" id="GO:0000724">
    <property type="term" value="P:double-strand break repair via homologous recombination"/>
    <property type="evidence" value="ECO:0007669"/>
    <property type="project" value="TreeGrafter"/>
</dbReference>
<dbReference type="OrthoDB" id="10261556at2759"/>
<comment type="catalytic activity">
    <reaction evidence="4">
        <text>Couples ATP hydrolysis with the unwinding of duplex DNA by translocating in the 3'-5' direction.</text>
        <dbReference type="EC" id="5.6.2.4"/>
    </reaction>
</comment>
<keyword evidence="2" id="KW-0238">DNA-binding</keyword>
<dbReference type="GO" id="GO:0003677">
    <property type="term" value="F:DNA binding"/>
    <property type="evidence" value="ECO:0007669"/>
    <property type="project" value="UniProtKB-KW"/>
</dbReference>
<feature type="domain" description="DEAD/DEAH-box helicase" evidence="6">
    <location>
        <begin position="17"/>
        <end position="137"/>
    </location>
</feature>
<evidence type="ECO:0000256" key="3">
    <source>
        <dbReference type="ARBA" id="ARBA00023235"/>
    </source>
</evidence>
<reference evidence="7" key="1">
    <citation type="submission" date="2022-07" db="EMBL/GenBank/DDBJ databases">
        <title>Genome analysis of Parmales, a sister group of diatoms, reveals the evolutionary specialization of diatoms from phago-mixotrophs to photoautotrophs.</title>
        <authorList>
            <person name="Ban H."/>
            <person name="Sato S."/>
            <person name="Yoshikawa S."/>
            <person name="Kazumasa Y."/>
            <person name="Nakamura Y."/>
            <person name="Ichinomiya M."/>
            <person name="Saitoh K."/>
            <person name="Sato N."/>
            <person name="Blanc-Mathieu R."/>
            <person name="Endo H."/>
            <person name="Kuwata A."/>
            <person name="Ogata H."/>
        </authorList>
    </citation>
    <scope>NUCLEOTIDE SEQUENCE</scope>
</reference>
<comment type="caution">
    <text evidence="7">The sequence shown here is derived from an EMBL/GenBank/DDBJ whole genome shotgun (WGS) entry which is preliminary data.</text>
</comment>
<dbReference type="GO" id="GO:0005737">
    <property type="term" value="C:cytoplasm"/>
    <property type="evidence" value="ECO:0007669"/>
    <property type="project" value="TreeGrafter"/>
</dbReference>
<dbReference type="AlphaFoldDB" id="A0A9W7AM49"/>
<evidence type="ECO:0000256" key="4">
    <source>
        <dbReference type="ARBA" id="ARBA00034617"/>
    </source>
</evidence>
<dbReference type="GO" id="GO:0009378">
    <property type="term" value="F:four-way junction helicase activity"/>
    <property type="evidence" value="ECO:0007669"/>
    <property type="project" value="TreeGrafter"/>
</dbReference>
<evidence type="ECO:0000259" key="6">
    <source>
        <dbReference type="Pfam" id="PF00270"/>
    </source>
</evidence>
<dbReference type="EMBL" id="BRXZ01002793">
    <property type="protein sequence ID" value="GMH70285.1"/>
    <property type="molecule type" value="Genomic_DNA"/>
</dbReference>
<evidence type="ECO:0000313" key="8">
    <source>
        <dbReference type="Proteomes" id="UP001165082"/>
    </source>
</evidence>
<organism evidence="7 8">
    <name type="scientific">Triparma retinervis</name>
    <dbReference type="NCBI Taxonomy" id="2557542"/>
    <lineage>
        <taxon>Eukaryota</taxon>
        <taxon>Sar</taxon>
        <taxon>Stramenopiles</taxon>
        <taxon>Ochrophyta</taxon>
        <taxon>Bolidophyceae</taxon>
        <taxon>Parmales</taxon>
        <taxon>Triparmaceae</taxon>
        <taxon>Triparma</taxon>
    </lineage>
</organism>
<dbReference type="InterPro" id="IPR027417">
    <property type="entry name" value="P-loop_NTPase"/>
</dbReference>
<keyword evidence="8" id="KW-1185">Reference proteome</keyword>
<dbReference type="EC" id="5.6.2.4" evidence="5"/>
<proteinExistence type="inferred from homology"/>
<gene>
    <name evidence="7" type="ORF">TrRE_jg10758</name>
</gene>
<accession>A0A9W7AM49</accession>
<name>A0A9W7AM49_9STRA</name>
<dbReference type="SUPFAM" id="SSF52540">
    <property type="entry name" value="P-loop containing nucleoside triphosphate hydrolases"/>
    <property type="match status" value="1"/>
</dbReference>
<dbReference type="Gene3D" id="3.40.50.300">
    <property type="entry name" value="P-loop containing nucleotide triphosphate hydrolases"/>
    <property type="match status" value="1"/>
</dbReference>
<dbReference type="InterPro" id="IPR011545">
    <property type="entry name" value="DEAD/DEAH_box_helicase_dom"/>
</dbReference>
<comment type="similarity">
    <text evidence="1">Belongs to the helicase family. RecQ subfamily.</text>
</comment>